<reference evidence="2 3" key="1">
    <citation type="journal article" date="2005" name="Genome Res.">
        <title>Living with two extremes: conclusions from the genome sequence of Natronomonas pharaonis.</title>
        <authorList>
            <person name="Falb M."/>
            <person name="Pfeiffer F."/>
            <person name="Palm P."/>
            <person name="Rodewald K."/>
            <person name="Hickmann V."/>
            <person name="Tittor J."/>
            <person name="Oesterhelt D."/>
        </authorList>
    </citation>
    <scope>NUCLEOTIDE SEQUENCE [LARGE SCALE GENOMIC DNA]</scope>
    <source>
        <strain evidence="3">ATCC 35678 / DSM 2160 / CIP 103997 / JCM 8858 / NBRC 14720 / NCIMB 2260 / Gabara</strain>
    </source>
</reference>
<organism evidence="2 3">
    <name type="scientific">Natronomonas pharaonis (strain ATCC 35678 / DSM 2160 / CIP 103997 / JCM 8858 / NBRC 14720 / NCIMB 2260 / Gabara)</name>
    <name type="common">Halobacterium pharaonis</name>
    <dbReference type="NCBI Taxonomy" id="348780"/>
    <lineage>
        <taxon>Archaea</taxon>
        <taxon>Methanobacteriati</taxon>
        <taxon>Methanobacteriota</taxon>
        <taxon>Stenosarchaea group</taxon>
        <taxon>Halobacteria</taxon>
        <taxon>Halobacteriales</taxon>
        <taxon>Natronomonadaceae</taxon>
        <taxon>Natronomonas</taxon>
    </lineage>
</organism>
<dbReference type="Pfam" id="PF26062">
    <property type="entry name" value="DUF8022"/>
    <property type="match status" value="1"/>
</dbReference>
<keyword evidence="2" id="KW-0436">Ligase</keyword>
<dbReference type="EMBL" id="CR936257">
    <property type="protein sequence ID" value="CAI50274.1"/>
    <property type="molecule type" value="Genomic_DNA"/>
</dbReference>
<evidence type="ECO:0000256" key="1">
    <source>
        <dbReference type="SAM" id="MobiDB-lite"/>
    </source>
</evidence>
<dbReference type="OrthoDB" id="214756at2157"/>
<gene>
    <name evidence="2" type="primary">pccX</name>
    <name evidence="2" type="ordered locus">NP_4366A</name>
</gene>
<sequence>MQVEIPPDADADEAAAIVAAVRSHVAALEAAADDGDADDDWHGDRWRFTGRLNSLQNRRSRVPTDAPRNEWAAAGRTDRY</sequence>
<accession>A0A1U7EYH6</accession>
<dbReference type="RefSeq" id="WP_011323890.1">
    <property type="nucleotide sequence ID" value="NC_007426.1"/>
</dbReference>
<dbReference type="InterPro" id="IPR058335">
    <property type="entry name" value="PccX"/>
</dbReference>
<dbReference type="GO" id="GO:0004658">
    <property type="term" value="F:propionyl-CoA carboxylase activity"/>
    <property type="evidence" value="ECO:0007669"/>
    <property type="project" value="UniProtKB-EC"/>
</dbReference>
<proteinExistence type="predicted"/>
<dbReference type="EC" id="6.4.1.3" evidence="2"/>
<protein>
    <submittedName>
        <fullName evidence="2">Propionyl-CoA carboxylase small subunit</fullName>
        <ecNumber evidence="2">6.4.1.3</ecNumber>
    </submittedName>
</protein>
<dbReference type="HOGENOM" id="CLU_164493_1_0_2"/>
<dbReference type="EnsemblBacteria" id="CAI50274">
    <property type="protein sequence ID" value="CAI50274"/>
    <property type="gene ID" value="NP_4366A"/>
</dbReference>
<dbReference type="KEGG" id="nph:NP_4366A"/>
<dbReference type="Proteomes" id="UP000002698">
    <property type="component" value="Chromosome"/>
</dbReference>
<evidence type="ECO:0000313" key="3">
    <source>
        <dbReference type="Proteomes" id="UP000002698"/>
    </source>
</evidence>
<evidence type="ECO:0000313" key="2">
    <source>
        <dbReference type="EMBL" id="CAI50274.1"/>
    </source>
</evidence>
<keyword evidence="3" id="KW-1185">Reference proteome</keyword>
<dbReference type="GeneID" id="3702041"/>
<name>A0A1U7EYH6_NATPD</name>
<dbReference type="AlphaFoldDB" id="A0A1U7EYH6"/>
<feature type="region of interest" description="Disordered" evidence="1">
    <location>
        <begin position="57"/>
        <end position="80"/>
    </location>
</feature>
<dbReference type="eggNOG" id="arCOG04544">
    <property type="taxonomic scope" value="Archaea"/>
</dbReference>
<dbReference type="STRING" id="348780.NP_4366A"/>